<dbReference type="AlphaFoldDB" id="A0A3S5BX25"/>
<organism evidence="1 2">
    <name type="scientific">Protopolystoma xenopodis</name>
    <dbReference type="NCBI Taxonomy" id="117903"/>
    <lineage>
        <taxon>Eukaryota</taxon>
        <taxon>Metazoa</taxon>
        <taxon>Spiralia</taxon>
        <taxon>Lophotrochozoa</taxon>
        <taxon>Platyhelminthes</taxon>
        <taxon>Monogenea</taxon>
        <taxon>Polyopisthocotylea</taxon>
        <taxon>Polystomatidea</taxon>
        <taxon>Polystomatidae</taxon>
        <taxon>Protopolystoma</taxon>
    </lineage>
</organism>
<evidence type="ECO:0000313" key="2">
    <source>
        <dbReference type="Proteomes" id="UP000784294"/>
    </source>
</evidence>
<keyword evidence="2" id="KW-1185">Reference proteome</keyword>
<comment type="caution">
    <text evidence="1">The sequence shown here is derived from an EMBL/GenBank/DDBJ whole genome shotgun (WGS) entry which is preliminary data.</text>
</comment>
<reference evidence="1" key="1">
    <citation type="submission" date="2018-11" db="EMBL/GenBank/DDBJ databases">
        <authorList>
            <consortium name="Pathogen Informatics"/>
        </authorList>
    </citation>
    <scope>NUCLEOTIDE SEQUENCE</scope>
</reference>
<protein>
    <submittedName>
        <fullName evidence="1">Uncharacterized protein</fullName>
    </submittedName>
</protein>
<name>A0A3S5BX25_9PLAT</name>
<dbReference type="Proteomes" id="UP000784294">
    <property type="component" value="Unassembled WGS sequence"/>
</dbReference>
<gene>
    <name evidence="1" type="ORF">PXEA_LOCUS37587</name>
</gene>
<accession>A0A3S5BX25</accession>
<evidence type="ECO:0000313" key="1">
    <source>
        <dbReference type="EMBL" id="VEL44147.1"/>
    </source>
</evidence>
<sequence length="222" mass="24210">MVDVVERMDAICALVPTGARRECDRPVAVSGGSERISHAAATFNRGGIAMTIEARRDGRPSDQSRQSVCEGALSHSCHAGLWLGTLVRNVMATRFMDTATSHGHDNSVLHSFERATSHVATLNDRQTCKQTDKCYALESRRGSLNRERVSVGEAKSEIWPHSPSDQFDTFVLRAARDVSDNHCVSRITVGHFGCPFAGSVNVYAVGDTSAVGRWRPADTKPR</sequence>
<dbReference type="EMBL" id="CAAALY010290571">
    <property type="protein sequence ID" value="VEL44147.1"/>
    <property type="molecule type" value="Genomic_DNA"/>
</dbReference>
<proteinExistence type="predicted"/>